<sequence>MTTPNIDFAFEDLFYAVVFVHGPHSTDMSLTGADGNAMENSTLYSLPAGTYDLQLSYDGAQSAFIQLQDSSGDWRRLSQVDAGSNRRNRRGQLEQVSLPKGGRFTTKTSPPQPDGAAGVATVRVIRTPSKN</sequence>
<accession>A0A2W5BDN4</accession>
<name>A0A2W5BDN4_9CORY</name>
<evidence type="ECO:0000313" key="2">
    <source>
        <dbReference type="EMBL" id="PZP03564.1"/>
    </source>
</evidence>
<gene>
    <name evidence="2" type="ORF">DI609_00805</name>
</gene>
<organism evidence="2 3">
    <name type="scientific">Corynebacterium urealyticum</name>
    <dbReference type="NCBI Taxonomy" id="43771"/>
    <lineage>
        <taxon>Bacteria</taxon>
        <taxon>Bacillati</taxon>
        <taxon>Actinomycetota</taxon>
        <taxon>Actinomycetes</taxon>
        <taxon>Mycobacteriales</taxon>
        <taxon>Corynebacteriaceae</taxon>
        <taxon>Corynebacterium</taxon>
    </lineage>
</organism>
<evidence type="ECO:0000313" key="3">
    <source>
        <dbReference type="Proteomes" id="UP000249451"/>
    </source>
</evidence>
<dbReference type="Proteomes" id="UP000249451">
    <property type="component" value="Unassembled WGS sequence"/>
</dbReference>
<dbReference type="EMBL" id="QFNY01000009">
    <property type="protein sequence ID" value="PZP03564.1"/>
    <property type="molecule type" value="Genomic_DNA"/>
</dbReference>
<comment type="caution">
    <text evidence="2">The sequence shown here is derived from an EMBL/GenBank/DDBJ whole genome shotgun (WGS) entry which is preliminary data.</text>
</comment>
<evidence type="ECO:0000256" key="1">
    <source>
        <dbReference type="SAM" id="MobiDB-lite"/>
    </source>
</evidence>
<reference evidence="2 3" key="1">
    <citation type="submission" date="2017-11" db="EMBL/GenBank/DDBJ databases">
        <title>Infants hospitalized years apart are colonized by the same room-sourced microbial strains.</title>
        <authorList>
            <person name="Brooks B."/>
            <person name="Olm M.R."/>
            <person name="Firek B.A."/>
            <person name="Baker R."/>
            <person name="Thomas B.C."/>
            <person name="Morowitz M.J."/>
            <person name="Banfield J.F."/>
        </authorList>
    </citation>
    <scope>NUCLEOTIDE SEQUENCE [LARGE SCALE GENOMIC DNA]</scope>
    <source>
        <strain evidence="2">S2_012_000_R3_87</strain>
    </source>
</reference>
<protein>
    <submittedName>
        <fullName evidence="2">Uncharacterized protein</fullName>
    </submittedName>
</protein>
<proteinExistence type="predicted"/>
<feature type="region of interest" description="Disordered" evidence="1">
    <location>
        <begin position="78"/>
        <end position="131"/>
    </location>
</feature>
<dbReference type="AlphaFoldDB" id="A0A2W5BDN4"/>